<accession>A0AAF0C6Z1</accession>
<sequence length="97" mass="10726">MSATNVEQTQLAHHMIPAIICTADSSHYLIGAEDDRGNFFNVYSRDSSQPLVADSLEQAKMLLKEKGVEKALVEMQTPYDEMVGLEAEDPARSILTL</sequence>
<dbReference type="RefSeq" id="WP_044842871.1">
    <property type="nucleotide sequence ID" value="NZ_CP059733.1"/>
</dbReference>
<evidence type="ECO:0000313" key="1">
    <source>
        <dbReference type="EMBL" id="WDE04737.1"/>
    </source>
</evidence>
<name>A0AAF0C6Z1_9GAMM</name>
<keyword evidence="2" id="KW-1185">Reference proteome</keyword>
<dbReference type="KEGG" id="tvd:SG34_026035"/>
<dbReference type="Proteomes" id="UP000032352">
    <property type="component" value="Chromosome"/>
</dbReference>
<dbReference type="EMBL" id="CP059733">
    <property type="protein sequence ID" value="WDE04737.1"/>
    <property type="molecule type" value="Genomic_DNA"/>
</dbReference>
<reference evidence="1 2" key="1">
    <citation type="journal article" date="2015" name="Genome Announc.">
        <title>Draft Genome Sequences of Marine Isolates of Thalassomonas viridans and Thalassomonas actiniarum.</title>
        <authorList>
            <person name="Olonade I."/>
            <person name="van Zyl L.J."/>
            <person name="Trindade M."/>
        </authorList>
    </citation>
    <scope>NUCLEOTIDE SEQUENCE [LARGE SCALE GENOMIC DNA]</scope>
    <source>
        <strain evidence="1 2">XOM25</strain>
    </source>
</reference>
<protein>
    <submittedName>
        <fullName evidence="1">Uncharacterized protein</fullName>
    </submittedName>
</protein>
<organism evidence="1 2">
    <name type="scientific">Thalassomonas viridans</name>
    <dbReference type="NCBI Taxonomy" id="137584"/>
    <lineage>
        <taxon>Bacteria</taxon>
        <taxon>Pseudomonadati</taxon>
        <taxon>Pseudomonadota</taxon>
        <taxon>Gammaproteobacteria</taxon>
        <taxon>Alteromonadales</taxon>
        <taxon>Colwelliaceae</taxon>
        <taxon>Thalassomonas</taxon>
    </lineage>
</organism>
<reference evidence="1 2" key="2">
    <citation type="journal article" date="2022" name="Mar. Drugs">
        <title>Bioassay-Guided Fractionation Leads to the Detection of Cholic Acid Generated by the Rare Thalassomonas sp.</title>
        <authorList>
            <person name="Pheiffer F."/>
            <person name="Schneider Y.K."/>
            <person name="Hansen E.H."/>
            <person name="Andersen J.H."/>
            <person name="Isaksson J."/>
            <person name="Busche T."/>
            <person name="R C."/>
            <person name="Kalinowski J."/>
            <person name="Zyl L.V."/>
            <person name="Trindade M."/>
        </authorList>
    </citation>
    <scope>NUCLEOTIDE SEQUENCE [LARGE SCALE GENOMIC DNA]</scope>
    <source>
        <strain evidence="1 2">XOM25</strain>
    </source>
</reference>
<dbReference type="AlphaFoldDB" id="A0AAF0C6Z1"/>
<gene>
    <name evidence="1" type="ORF">SG34_026035</name>
</gene>
<proteinExistence type="predicted"/>
<dbReference type="InterPro" id="IPR045508">
    <property type="entry name" value="DUF6482"/>
</dbReference>
<evidence type="ECO:0000313" key="2">
    <source>
        <dbReference type="Proteomes" id="UP000032352"/>
    </source>
</evidence>
<dbReference type="Pfam" id="PF20090">
    <property type="entry name" value="DUF6482"/>
    <property type="match status" value="1"/>
</dbReference>